<evidence type="ECO:0000313" key="2">
    <source>
        <dbReference type="Proteomes" id="UP000250266"/>
    </source>
</evidence>
<evidence type="ECO:0000313" key="1">
    <source>
        <dbReference type="EMBL" id="OCK80724.1"/>
    </source>
</evidence>
<protein>
    <submittedName>
        <fullName evidence="1">Uncharacterized protein</fullName>
    </submittedName>
</protein>
<organism evidence="1 2">
    <name type="scientific">Lepidopterella palustris CBS 459.81</name>
    <dbReference type="NCBI Taxonomy" id="1314670"/>
    <lineage>
        <taxon>Eukaryota</taxon>
        <taxon>Fungi</taxon>
        <taxon>Dikarya</taxon>
        <taxon>Ascomycota</taxon>
        <taxon>Pezizomycotina</taxon>
        <taxon>Dothideomycetes</taxon>
        <taxon>Pleosporomycetidae</taxon>
        <taxon>Mytilinidiales</taxon>
        <taxon>Argynnaceae</taxon>
        <taxon>Lepidopterella</taxon>
    </lineage>
</organism>
<dbReference type="AlphaFoldDB" id="A0A8E2EBI4"/>
<dbReference type="EMBL" id="KV744948">
    <property type="protein sequence ID" value="OCK80724.1"/>
    <property type="molecule type" value="Genomic_DNA"/>
</dbReference>
<dbReference type="Proteomes" id="UP000250266">
    <property type="component" value="Unassembled WGS sequence"/>
</dbReference>
<sequence length="691" mass="77787">MSQRPDPGGSAPGRVMLGKIVSMQCVLCRDILQVGQAVAAVVGLSSYQGLTEIFTIPHGLFGPPRTKHVPTVSTNIHQSRQTPTNISISYEMPERSTHVSEFSKAHLFHRDCHSLLKQYYRDLCSQEIWEMATSLAPPFPEEFYRSYSVVMPPGLIKHRQKALFQEALCNATCVQNLAHSAQGSLQSLFQNLSRLPTELKAYIAKESLPCPFAFVPVVSCESRRLLEYIRATDLDNRDIMPLNPHREVFATFVEYAGKIYYTSLQNKPLPSSKSIHVANLGVVERVLVSMDEIGVNDIKFLGPSAKVGRPRVPKWDWYKTINVSSVMDVPCLSLDFKGIFLSNISAKHAANILWDTPNPPINEPMDLVRSCYSPQTAAQIKPQIAPQIAIPRRRRHVILDDTTQGITVCSTNTIIVAVHAHGENFAADTHFFERMADGMLILTYQYFPLSSGEAITAAWIREDMFYSGDQRRQGLAIRTTMGRSCIFGHIEKNRSIVNRRLGDEEHQKVTSFCYEDWGGTIHNCLGSFKFAVTTEPGDSLGDSSSAIALMAPTLTPFLVSQYPRNLGSSWCASCASLDGVFGIQLCIDEVQRHRPVLGMMLHYQNSREVLGQWRFDRIISDIVKNPSRINFRLCPRTKTLFEAPGEFYSHVEAVNFNGTEDGDWSYEMRGWLTWWFSQPETVFITHHDEPV</sequence>
<accession>A0A8E2EBI4</accession>
<name>A0A8E2EBI4_9PEZI</name>
<gene>
    <name evidence="1" type="ORF">K432DRAFT_425534</name>
</gene>
<reference evidence="1 2" key="1">
    <citation type="journal article" date="2016" name="Nat. Commun.">
        <title>Ectomycorrhizal ecology is imprinted in the genome of the dominant symbiotic fungus Cenococcum geophilum.</title>
        <authorList>
            <consortium name="DOE Joint Genome Institute"/>
            <person name="Peter M."/>
            <person name="Kohler A."/>
            <person name="Ohm R.A."/>
            <person name="Kuo A."/>
            <person name="Krutzmann J."/>
            <person name="Morin E."/>
            <person name="Arend M."/>
            <person name="Barry K.W."/>
            <person name="Binder M."/>
            <person name="Choi C."/>
            <person name="Clum A."/>
            <person name="Copeland A."/>
            <person name="Grisel N."/>
            <person name="Haridas S."/>
            <person name="Kipfer T."/>
            <person name="LaButti K."/>
            <person name="Lindquist E."/>
            <person name="Lipzen A."/>
            <person name="Maire R."/>
            <person name="Meier B."/>
            <person name="Mihaltcheva S."/>
            <person name="Molinier V."/>
            <person name="Murat C."/>
            <person name="Poggeler S."/>
            <person name="Quandt C.A."/>
            <person name="Sperisen C."/>
            <person name="Tritt A."/>
            <person name="Tisserant E."/>
            <person name="Crous P.W."/>
            <person name="Henrissat B."/>
            <person name="Nehls U."/>
            <person name="Egli S."/>
            <person name="Spatafora J.W."/>
            <person name="Grigoriev I.V."/>
            <person name="Martin F.M."/>
        </authorList>
    </citation>
    <scope>NUCLEOTIDE SEQUENCE [LARGE SCALE GENOMIC DNA]</scope>
    <source>
        <strain evidence="1 2">CBS 459.81</strain>
    </source>
</reference>
<keyword evidence="2" id="KW-1185">Reference proteome</keyword>
<proteinExistence type="predicted"/>
<dbReference type="OrthoDB" id="3688094at2759"/>